<accession>A0A3D9HLD2</accession>
<dbReference type="RefSeq" id="WP_116039236.1">
    <property type="nucleotide sequence ID" value="NZ_QRDX01000001.1"/>
</dbReference>
<keyword evidence="2" id="KW-1185">Reference proteome</keyword>
<evidence type="ECO:0000313" key="1">
    <source>
        <dbReference type="EMBL" id="RED50300.1"/>
    </source>
</evidence>
<comment type="caution">
    <text evidence="1">The sequence shown here is derived from an EMBL/GenBank/DDBJ whole genome shotgun (WGS) entry which is preliminary data.</text>
</comment>
<sequence length="127" mass="14091">MELNKINKNESVFKTSKNVSFKLTELKMDVKDGILTIRIKAPLLKANNYAIDITNGVLTLKVMLAKIETSYGVFKKKPVFVESFLVLPNSNFNTLINTQYVDGGLYISVAEKNTTSLLSDELLTGVA</sequence>
<dbReference type="AlphaFoldDB" id="A0A3D9HLD2"/>
<dbReference type="OrthoDB" id="1438611at2"/>
<organism evidence="1 2">
    <name type="scientific">Seonamhaeicola aphaedonensis</name>
    <dbReference type="NCBI Taxonomy" id="1461338"/>
    <lineage>
        <taxon>Bacteria</taxon>
        <taxon>Pseudomonadati</taxon>
        <taxon>Bacteroidota</taxon>
        <taxon>Flavobacteriia</taxon>
        <taxon>Flavobacteriales</taxon>
        <taxon>Flavobacteriaceae</taxon>
    </lineage>
</organism>
<reference evidence="1 2" key="1">
    <citation type="submission" date="2018-07" db="EMBL/GenBank/DDBJ databases">
        <title>Genomic Encyclopedia of Type Strains, Phase III (KMG-III): the genomes of soil and plant-associated and newly described type strains.</title>
        <authorList>
            <person name="Whitman W."/>
        </authorList>
    </citation>
    <scope>NUCLEOTIDE SEQUENCE [LARGE SCALE GENOMIC DNA]</scope>
    <source>
        <strain evidence="1 2">CECT 8487</strain>
    </source>
</reference>
<dbReference type="Proteomes" id="UP000256629">
    <property type="component" value="Unassembled WGS sequence"/>
</dbReference>
<name>A0A3D9HLD2_9FLAO</name>
<evidence type="ECO:0000313" key="2">
    <source>
        <dbReference type="Proteomes" id="UP000256629"/>
    </source>
</evidence>
<protein>
    <recommendedName>
        <fullName evidence="3">SHSP domain-containing protein</fullName>
    </recommendedName>
</protein>
<dbReference type="EMBL" id="QRDX01000001">
    <property type="protein sequence ID" value="RED50300.1"/>
    <property type="molecule type" value="Genomic_DNA"/>
</dbReference>
<gene>
    <name evidence="1" type="ORF">DFQ02_101327</name>
</gene>
<proteinExistence type="predicted"/>
<evidence type="ECO:0008006" key="3">
    <source>
        <dbReference type="Google" id="ProtNLM"/>
    </source>
</evidence>